<dbReference type="Pfam" id="PF13540">
    <property type="entry name" value="RCC1_2"/>
    <property type="match status" value="1"/>
</dbReference>
<dbReference type="VEuPathDB" id="CryptoDB:Vbra_17805"/>
<dbReference type="PANTHER" id="PTHR22872">
    <property type="entry name" value="BTK-BINDING PROTEIN-RELATED"/>
    <property type="match status" value="1"/>
</dbReference>
<proteinExistence type="predicted"/>
<feature type="region of interest" description="Disordered" evidence="3">
    <location>
        <begin position="433"/>
        <end position="456"/>
    </location>
</feature>
<evidence type="ECO:0000256" key="3">
    <source>
        <dbReference type="SAM" id="MobiDB-lite"/>
    </source>
</evidence>
<keyword evidence="1" id="KW-0677">Repeat</keyword>
<feature type="region of interest" description="Disordered" evidence="3">
    <location>
        <begin position="1133"/>
        <end position="1154"/>
    </location>
</feature>
<dbReference type="AlphaFoldDB" id="A0A0G4GGJ2"/>
<evidence type="ECO:0000256" key="2">
    <source>
        <dbReference type="PROSITE-ProRule" id="PRU00235"/>
    </source>
</evidence>
<dbReference type="InterPro" id="IPR009091">
    <property type="entry name" value="RCC1/BLIP-II"/>
</dbReference>
<sequence>MNFSEPCASPPCGEVFMMSPATDGQMRRVHSLTGRPVATLASGTSRCLISLSSASQPPSRRAPHSDDGCEDSAVVRDNIADLAVFEGTAVLPRAISEWRPFVDECCVRSVGVGEESLCVVAQDGRLYSCGHCSFGCLGWGGAAEGQQPRLIPALKDHRFTAVAAGRSFAVALTDGGELFSWGGGFAGELGLSPPVAVASVPRCVKVPSNEYIDDGKPCPRLSLQHFPRVVAISCGEEHVLACTDTGKCLAWGSNAAGQLGLGRRAPRCPGPQLVRISGCVSDVAAGRAHSVIRADANECYAFGLNIYGQLGLGHTVSAFLPEHISQWPPPLPYAPPIPTFPPPSTVPVLPEPLSRQQGQRIVAMSASASFTLFLTHQGTVYFVGKLPVPSDMVAKENKPGTCVRPLAGVGKVRERFDALAHISNRDAFRKMAASREGRENATGDGEMPQEGANDEELREIRRIHLRDLPRGKDTGDPLKGTVLCPVVLDCPEWRKTPDRATTSGSGVRPSRRTPDASAIPQHSNKQPHPLVEFCRPCPAFTRIACSDHHIVLFSPASVTRVEPRIVPLLGTNGGKKLRIQVMGFRTAAAEGGHLTNADGQDEGGVPVRVRFACLSSDVQPIPTRQDALRPNLIATNDSLELSNWGEVVDHCELEGLLLPSDETSEEGQWVEVTVPLLWKAPPCWPDEAHQNEDGTAVKVDGDDGQQDREGFHVSPPGLTAWFTCAVSPDGGDTWTATTSNSCLFFACTLPVLMDRLEPSNCNVKGGEEVFVIVDSLPKGLPTTDTVVRLTLIFTPDDSDGAATADAQPQPITQSVLVTGQFVYRGPSPAVRFLSPDLRGLPLPCGTIQAMCDVALDGQSFSGSPFPLLIHDAHLVAIVPNLGPIDQATSVLMKPSAVFSSEVLAVRAAPVSPDTSTSGPPYPVGAEMDQARGGIRCNVKRPADNITQLTLEVSFNGQSFTNDRLVFTFHPPLECTKLCSLVDNPNATDESNAQQLLEVTADRCTLDGDTTMRLFVSELLPSDFAAVKFSFIKPQEASEGEEEEIGHVASVRATCHCRVDEGAPVPAENDEAEDETPPAEDKWLEFVTPCVGRDDLTDCGESPWTCRVDFSLNGQHSYTMDKPDHVKLYAYELDEEGRPIRRAAGPPEPQKGKKK</sequence>
<evidence type="ECO:0000313" key="4">
    <source>
        <dbReference type="EMBL" id="CEM28759.1"/>
    </source>
</evidence>
<organism evidence="4 5">
    <name type="scientific">Vitrella brassicaformis (strain CCMP3155)</name>
    <dbReference type="NCBI Taxonomy" id="1169540"/>
    <lineage>
        <taxon>Eukaryota</taxon>
        <taxon>Sar</taxon>
        <taxon>Alveolata</taxon>
        <taxon>Colpodellida</taxon>
        <taxon>Vitrellaceae</taxon>
        <taxon>Vitrella</taxon>
    </lineage>
</organism>
<keyword evidence="5" id="KW-1185">Reference proteome</keyword>
<feature type="region of interest" description="Disordered" evidence="3">
    <location>
        <begin position="495"/>
        <end position="527"/>
    </location>
</feature>
<dbReference type="EMBL" id="CDMY01000657">
    <property type="protein sequence ID" value="CEM28759.1"/>
    <property type="molecule type" value="Genomic_DNA"/>
</dbReference>
<feature type="repeat" description="RCC1" evidence="2">
    <location>
        <begin position="124"/>
        <end position="175"/>
    </location>
</feature>
<accession>A0A0G4GGJ2</accession>
<evidence type="ECO:0000256" key="1">
    <source>
        <dbReference type="ARBA" id="ARBA00022737"/>
    </source>
</evidence>
<dbReference type="SUPFAM" id="SSF50985">
    <property type="entry name" value="RCC1/BLIP-II"/>
    <property type="match status" value="1"/>
</dbReference>
<dbReference type="Gene3D" id="2.130.10.30">
    <property type="entry name" value="Regulator of chromosome condensation 1/beta-lactamase-inhibitor protein II"/>
    <property type="match status" value="2"/>
</dbReference>
<name>A0A0G4GGJ2_VITBC</name>
<dbReference type="Pfam" id="PF00415">
    <property type="entry name" value="RCC1"/>
    <property type="match status" value="2"/>
</dbReference>
<dbReference type="PROSITE" id="PS50012">
    <property type="entry name" value="RCC1_3"/>
    <property type="match status" value="3"/>
</dbReference>
<dbReference type="PANTHER" id="PTHR22872:SF2">
    <property type="entry name" value="INHIBITOR OF BRUTON TYROSINE KINASE"/>
    <property type="match status" value="1"/>
</dbReference>
<feature type="repeat" description="RCC1" evidence="2">
    <location>
        <begin position="176"/>
        <end position="245"/>
    </location>
</feature>
<reference evidence="4 5" key="1">
    <citation type="submission" date="2014-11" db="EMBL/GenBank/DDBJ databases">
        <authorList>
            <person name="Zhu J."/>
            <person name="Qi W."/>
            <person name="Song R."/>
        </authorList>
    </citation>
    <scope>NUCLEOTIDE SEQUENCE [LARGE SCALE GENOMIC DNA]</scope>
</reference>
<gene>
    <name evidence="4" type="ORF">Vbra_17805</name>
</gene>
<dbReference type="InterPro" id="IPR000408">
    <property type="entry name" value="Reg_chr_condens"/>
</dbReference>
<protein>
    <submittedName>
        <fullName evidence="4">Uncharacterized protein</fullName>
    </submittedName>
</protein>
<dbReference type="STRING" id="1169540.A0A0G4GGJ2"/>
<dbReference type="Proteomes" id="UP000041254">
    <property type="component" value="Unassembled WGS sequence"/>
</dbReference>
<dbReference type="InterPro" id="IPR051625">
    <property type="entry name" value="Signaling_Regulatory_Domain"/>
</dbReference>
<feature type="repeat" description="RCC1" evidence="2">
    <location>
        <begin position="246"/>
        <end position="296"/>
    </location>
</feature>
<dbReference type="InParanoid" id="A0A0G4GGJ2"/>
<evidence type="ECO:0000313" key="5">
    <source>
        <dbReference type="Proteomes" id="UP000041254"/>
    </source>
</evidence>
<dbReference type="OrthoDB" id="329947at2759"/>